<accession>A0ABQ5XE89</accession>
<dbReference type="PANTHER" id="PTHR35527">
    <property type="entry name" value="CHOLOYLGLYCINE HYDROLASE"/>
    <property type="match status" value="1"/>
</dbReference>
<keyword evidence="5" id="KW-1185">Reference proteome</keyword>
<keyword evidence="2" id="KW-0378">Hydrolase</keyword>
<gene>
    <name evidence="4" type="ORF">GCM10007898_25270</name>
</gene>
<dbReference type="Gene3D" id="3.60.60.10">
    <property type="entry name" value="Penicillin V Acylase, Chain A"/>
    <property type="match status" value="1"/>
</dbReference>
<evidence type="ECO:0000256" key="1">
    <source>
        <dbReference type="ARBA" id="ARBA00006625"/>
    </source>
</evidence>
<evidence type="ECO:0000256" key="2">
    <source>
        <dbReference type="ARBA" id="ARBA00022801"/>
    </source>
</evidence>
<evidence type="ECO:0000313" key="5">
    <source>
        <dbReference type="Proteomes" id="UP001156627"/>
    </source>
</evidence>
<comment type="similarity">
    <text evidence="1">Belongs to the peptidase C59 family.</text>
</comment>
<reference evidence="5" key="1">
    <citation type="journal article" date="2019" name="Int. J. Syst. Evol. Microbiol.">
        <title>The Global Catalogue of Microorganisms (GCM) 10K type strain sequencing project: providing services to taxonomists for standard genome sequencing and annotation.</title>
        <authorList>
            <consortium name="The Broad Institute Genomics Platform"/>
            <consortium name="The Broad Institute Genome Sequencing Center for Infectious Disease"/>
            <person name="Wu L."/>
            <person name="Ma J."/>
        </authorList>
    </citation>
    <scope>NUCLEOTIDE SEQUENCE [LARGE SCALE GENOMIC DNA]</scope>
    <source>
        <strain evidence="5">NBRC 111981</strain>
    </source>
</reference>
<dbReference type="Pfam" id="PF02275">
    <property type="entry name" value="CBAH"/>
    <property type="match status" value="1"/>
</dbReference>
<dbReference type="InterPro" id="IPR029055">
    <property type="entry name" value="Ntn_hydrolases_N"/>
</dbReference>
<dbReference type="Proteomes" id="UP001156627">
    <property type="component" value="Unassembled WGS sequence"/>
</dbReference>
<dbReference type="RefSeq" id="WP_284332397.1">
    <property type="nucleotide sequence ID" value="NZ_BSOA01000027.1"/>
</dbReference>
<name>A0ABQ5XE89_9GAMM</name>
<dbReference type="PANTHER" id="PTHR35527:SF2">
    <property type="entry name" value="HYDROLASE"/>
    <property type="match status" value="1"/>
</dbReference>
<dbReference type="InterPro" id="IPR052193">
    <property type="entry name" value="Peptidase_C59"/>
</dbReference>
<dbReference type="InterPro" id="IPR029132">
    <property type="entry name" value="CBAH/NAAA_C"/>
</dbReference>
<feature type="domain" description="Choloylglycine hydrolase/NAAA C-terminal" evidence="3">
    <location>
        <begin position="16"/>
        <end position="275"/>
    </location>
</feature>
<proteinExistence type="inferred from homology"/>
<evidence type="ECO:0000259" key="3">
    <source>
        <dbReference type="Pfam" id="PF02275"/>
    </source>
</evidence>
<comment type="caution">
    <text evidence="4">The sequence shown here is derived from an EMBL/GenBank/DDBJ whole genome shotgun (WGS) entry which is preliminary data.</text>
</comment>
<organism evidence="4 5">
    <name type="scientific">Dyella flagellata</name>
    <dbReference type="NCBI Taxonomy" id="1867833"/>
    <lineage>
        <taxon>Bacteria</taxon>
        <taxon>Pseudomonadati</taxon>
        <taxon>Pseudomonadota</taxon>
        <taxon>Gammaproteobacteria</taxon>
        <taxon>Lysobacterales</taxon>
        <taxon>Rhodanobacteraceae</taxon>
        <taxon>Dyella</taxon>
    </lineage>
</organism>
<dbReference type="SUPFAM" id="SSF56235">
    <property type="entry name" value="N-terminal nucleophile aminohydrolases (Ntn hydrolases)"/>
    <property type="match status" value="1"/>
</dbReference>
<protein>
    <recommendedName>
        <fullName evidence="3">Choloylglycine hydrolase/NAAA C-terminal domain-containing protein</fullName>
    </recommendedName>
</protein>
<sequence length="413" mass="45462">MCTNMLFQAPLVPGKHERLHVSARVMELAGFDEAVIYKIPRNQSFPLTGGHETGLHKWINRYGFLGVAAPRPLFEKVSTFVDGINETGLSCAALWFAGVEYPKPSEEVPNLRVADFVGWVLGNFAKVIDLEDALAHHDKIHVFGPALDDRGLLDLELHFIATDHAGMSVVVEFAQGHMKVFGQAHEVYDKLHHRGLGATVGGVLTNTPSYDWQRTNLAQYSNLTPFGPVFGPGHSGSTYPAPAAGLVGLPGDPTSASRFVRAAVMQYAYSKLAKDGDQWLPAPWLHKNGKWVGYNYAEPVQALVNIALQAVQIVMGTPYGYLLANPKSSEPDAHPALGEWSNWTVVRDHTNKTLYYTDAFNSLLQAVDLGKLNFEESANKFDYPSIPLFPRMVPHKWYHDVTESLASDALASV</sequence>
<evidence type="ECO:0000313" key="4">
    <source>
        <dbReference type="EMBL" id="GLQ88956.1"/>
    </source>
</evidence>
<dbReference type="EMBL" id="BSOA01000027">
    <property type="protein sequence ID" value="GLQ88956.1"/>
    <property type="molecule type" value="Genomic_DNA"/>
</dbReference>